<evidence type="ECO:0000313" key="2">
    <source>
        <dbReference type="Proteomes" id="UP000249819"/>
    </source>
</evidence>
<accession>A0A327VJZ0</accession>
<proteinExistence type="predicted"/>
<gene>
    <name evidence="1" type="ORF">CLV59_11070</name>
</gene>
<dbReference type="AlphaFoldDB" id="A0A327VJZ0"/>
<dbReference type="RefSeq" id="WP_111594930.1">
    <property type="nucleotide sequence ID" value="NZ_QLMA01000010.1"/>
</dbReference>
<dbReference type="EMBL" id="QLMA01000010">
    <property type="protein sequence ID" value="RAJ75024.1"/>
    <property type="molecule type" value="Genomic_DNA"/>
</dbReference>
<keyword evidence="2" id="KW-1185">Reference proteome</keyword>
<name>A0A327VJZ0_9BACT</name>
<evidence type="ECO:0000313" key="1">
    <source>
        <dbReference type="EMBL" id="RAJ75024.1"/>
    </source>
</evidence>
<dbReference type="InterPro" id="IPR019861">
    <property type="entry name" value="PorP/SprF_Bacteroidetes"/>
</dbReference>
<dbReference type="OrthoDB" id="891773at2"/>
<dbReference type="NCBIfam" id="TIGR03519">
    <property type="entry name" value="T9SS_PorP_fam"/>
    <property type="match status" value="1"/>
</dbReference>
<comment type="caution">
    <text evidence="1">The sequence shown here is derived from an EMBL/GenBank/DDBJ whole genome shotgun (WGS) entry which is preliminary data.</text>
</comment>
<organism evidence="1 2">
    <name type="scientific">Chitinophaga dinghuensis</name>
    <dbReference type="NCBI Taxonomy" id="1539050"/>
    <lineage>
        <taxon>Bacteria</taxon>
        <taxon>Pseudomonadati</taxon>
        <taxon>Bacteroidota</taxon>
        <taxon>Chitinophagia</taxon>
        <taxon>Chitinophagales</taxon>
        <taxon>Chitinophagaceae</taxon>
        <taxon>Chitinophaga</taxon>
    </lineage>
</organism>
<sequence length="307" mass="34011">MRNIQFIRFVVISIVFTVCQLYNAYGQDWSKGTAPLQPLASQYFQNQYLANPAFAGIDTGLHINLSYRGQWSDVPGSPVTKAGTADYYVGNRVGAGLNVFNDKAGLINRTKVALTYAYHLPLNASGKDMLHFGLSLGINAERLDKSAIIGETNDPTIGGFNRRDNYFEVDYGMAYTNHNLTLQAAVPNIMNYLRKDENKTVDMTTVYAAASYKIELSDAVPYIEPKVCFRGVRGYDNLVDIGANVVFLQKYLNVFGMYHTSKNFTVGAGLNYKSIAGFQVMYTTQTAGLKNYTSGALEIGLVVHLFR</sequence>
<reference evidence="1 2" key="1">
    <citation type="submission" date="2018-06" db="EMBL/GenBank/DDBJ databases">
        <title>Genomic Encyclopedia of Archaeal and Bacterial Type Strains, Phase II (KMG-II): from individual species to whole genera.</title>
        <authorList>
            <person name="Goeker M."/>
        </authorList>
    </citation>
    <scope>NUCLEOTIDE SEQUENCE [LARGE SCALE GENOMIC DNA]</scope>
    <source>
        <strain evidence="1 2">DSM 29821</strain>
    </source>
</reference>
<protein>
    <submittedName>
        <fullName evidence="1">Type IX secretion system PorP/SprF family membrane protein</fullName>
    </submittedName>
</protein>
<dbReference type="Pfam" id="PF11751">
    <property type="entry name" value="PorP_SprF"/>
    <property type="match status" value="1"/>
</dbReference>
<dbReference type="Proteomes" id="UP000249819">
    <property type="component" value="Unassembled WGS sequence"/>
</dbReference>